<feature type="transmembrane region" description="Helical" evidence="6">
    <location>
        <begin position="317"/>
        <end position="343"/>
    </location>
</feature>
<dbReference type="EMBL" id="JARQWQ010000002">
    <property type="protein sequence ID" value="KAK2573485.1"/>
    <property type="molecule type" value="Genomic_DNA"/>
</dbReference>
<dbReference type="GO" id="GO:0007186">
    <property type="term" value="P:G protein-coupled receptor signaling pathway"/>
    <property type="evidence" value="ECO:0007669"/>
    <property type="project" value="InterPro"/>
</dbReference>
<evidence type="ECO:0000256" key="2">
    <source>
        <dbReference type="ARBA" id="ARBA00022692"/>
    </source>
</evidence>
<dbReference type="AlphaFoldDB" id="A0AAD9VGW5"/>
<evidence type="ECO:0000256" key="5">
    <source>
        <dbReference type="ARBA" id="ARBA00023180"/>
    </source>
</evidence>
<evidence type="ECO:0000259" key="9">
    <source>
        <dbReference type="Pfam" id="PF21892"/>
    </source>
</evidence>
<feature type="transmembrane region" description="Helical" evidence="6">
    <location>
        <begin position="389"/>
        <end position="408"/>
    </location>
</feature>
<name>A0AAD9VGW5_ACRCE</name>
<evidence type="ECO:0000256" key="4">
    <source>
        <dbReference type="ARBA" id="ARBA00023136"/>
    </source>
</evidence>
<reference evidence="10" key="1">
    <citation type="journal article" date="2023" name="G3 (Bethesda)">
        <title>Whole genome assembly and annotation of the endangered Caribbean coral Acropora cervicornis.</title>
        <authorList>
            <person name="Selwyn J.D."/>
            <person name="Vollmer S.V."/>
        </authorList>
    </citation>
    <scope>NUCLEOTIDE SEQUENCE</scope>
    <source>
        <strain evidence="10">K2</strain>
    </source>
</reference>
<evidence type="ECO:0000256" key="7">
    <source>
        <dbReference type="SAM" id="SignalP"/>
    </source>
</evidence>
<reference evidence="10" key="2">
    <citation type="journal article" date="2023" name="Science">
        <title>Genomic signatures of disease resistance in endangered staghorn corals.</title>
        <authorList>
            <person name="Vollmer S.V."/>
            <person name="Selwyn J.D."/>
            <person name="Despard B.A."/>
            <person name="Roesel C.L."/>
        </authorList>
    </citation>
    <scope>NUCLEOTIDE SEQUENCE</scope>
    <source>
        <strain evidence="10">K2</strain>
    </source>
</reference>
<feature type="chain" id="PRO_5042075020" evidence="7">
    <location>
        <begin position="25"/>
        <end position="506"/>
    </location>
</feature>
<keyword evidence="2 6" id="KW-0812">Transmembrane</keyword>
<evidence type="ECO:0000313" key="10">
    <source>
        <dbReference type="EMBL" id="KAK2573485.1"/>
    </source>
</evidence>
<dbReference type="InterPro" id="IPR047831">
    <property type="entry name" value="GPR180/TMEM145"/>
</dbReference>
<evidence type="ECO:0000256" key="6">
    <source>
        <dbReference type="SAM" id="Phobius"/>
    </source>
</evidence>
<dbReference type="Pfam" id="PF10192">
    <property type="entry name" value="GPR180-TMEM145_TM"/>
    <property type="match status" value="1"/>
</dbReference>
<accession>A0AAD9VGW5</accession>
<dbReference type="InterPro" id="IPR053880">
    <property type="entry name" value="GPR180-like_N"/>
</dbReference>
<evidence type="ECO:0000256" key="3">
    <source>
        <dbReference type="ARBA" id="ARBA00022989"/>
    </source>
</evidence>
<feature type="transmembrane region" description="Helical" evidence="6">
    <location>
        <begin position="286"/>
        <end position="305"/>
    </location>
</feature>
<feature type="transmembrane region" description="Helical" evidence="6">
    <location>
        <begin position="183"/>
        <end position="203"/>
    </location>
</feature>
<comment type="caution">
    <text evidence="10">The sequence shown here is derived from an EMBL/GenBank/DDBJ whole genome shotgun (WGS) entry which is preliminary data.</text>
</comment>
<organism evidence="10 11">
    <name type="scientific">Acropora cervicornis</name>
    <name type="common">Staghorn coral</name>
    <dbReference type="NCBI Taxonomy" id="6130"/>
    <lineage>
        <taxon>Eukaryota</taxon>
        <taxon>Metazoa</taxon>
        <taxon>Cnidaria</taxon>
        <taxon>Anthozoa</taxon>
        <taxon>Hexacorallia</taxon>
        <taxon>Scleractinia</taxon>
        <taxon>Astrocoeniina</taxon>
        <taxon>Acroporidae</taxon>
        <taxon>Acropora</taxon>
    </lineage>
</organism>
<dbReference type="GO" id="GO:0019236">
    <property type="term" value="P:response to pheromone"/>
    <property type="evidence" value="ECO:0007669"/>
    <property type="project" value="InterPro"/>
</dbReference>
<dbReference type="PANTHER" id="PTHR23252:SF24">
    <property type="entry name" value="TRANSMEMBRANE PROTEIN 145"/>
    <property type="match status" value="1"/>
</dbReference>
<feature type="transmembrane region" description="Helical" evidence="6">
    <location>
        <begin position="215"/>
        <end position="233"/>
    </location>
</feature>
<keyword evidence="11" id="KW-1185">Reference proteome</keyword>
<keyword evidence="4 6" id="KW-0472">Membrane</keyword>
<dbReference type="Pfam" id="PF21892">
    <property type="entry name" value="TMEM145_N"/>
    <property type="match status" value="1"/>
</dbReference>
<protein>
    <submittedName>
        <fullName evidence="10">Transmembrane protein 145</fullName>
    </submittedName>
</protein>
<comment type="subcellular location">
    <subcellularLocation>
        <location evidence="1">Membrane</location>
        <topology evidence="1">Multi-pass membrane protein</topology>
    </subcellularLocation>
</comment>
<dbReference type="PANTHER" id="PTHR23252">
    <property type="entry name" value="INTIMAL THICKNESS RECEPTOR-RELATED"/>
    <property type="match status" value="1"/>
</dbReference>
<dbReference type="InterPro" id="IPR019336">
    <property type="entry name" value="GPR180/TMEM145_TM"/>
</dbReference>
<keyword evidence="7" id="KW-0732">Signal</keyword>
<proteinExistence type="predicted"/>
<sequence length="506" mass="58386">MAGDRRIVLLILWFSVFYVKNASTKIVEGTLSTKEDWVFLARFCYKDSIGQLKYHFEYPLEYATQNIILYFDTQWPNVYPQEGMKCVDKEDKVHRGNNQIINLTSNYIWAGCVQEDVLGKSHFICKGDRNFRSNRERWWYIVLSNCESTKGLQVKYRLEMTNGENAWGKQFSADERYILPMDIGFFVLFIIVWVLSMYVAKLLASRRLFHVSYKLFMASVTFEVFSLMFYLIYYDQFGKTGFETYELKIVARASHYISHVVFLIMLILMAKGWTVTRGRISSSGQIKLSIFGTVYSVCFAVLFFYEAAVFDPGEVLYIYESAAGVGICVLRVIAWLWFCYGTFFTLKHFPNKCNFYYPFWFFYTGWFLAGPLVVAIATFKIPKWERAQVVNGLEWCISILAHCAFLLITRPSAANTNFPFHMRTNQIGILEAAPSRQEDNGGAYYMRPTQDEPPPYYTQGDGHFADITSMFLANGVKQSTQTAVNGVQNGIYNGRVQNGQAVPPSR</sequence>
<evidence type="ECO:0000256" key="1">
    <source>
        <dbReference type="ARBA" id="ARBA00004141"/>
    </source>
</evidence>
<feature type="signal peptide" evidence="7">
    <location>
        <begin position="1"/>
        <end position="24"/>
    </location>
</feature>
<dbReference type="GO" id="GO:0016020">
    <property type="term" value="C:membrane"/>
    <property type="evidence" value="ECO:0007669"/>
    <property type="project" value="UniProtKB-SubCell"/>
</dbReference>
<evidence type="ECO:0000313" key="11">
    <source>
        <dbReference type="Proteomes" id="UP001249851"/>
    </source>
</evidence>
<keyword evidence="3 6" id="KW-1133">Transmembrane helix</keyword>
<feature type="domain" description="GPR180/TMEM145 transmembrane" evidence="8">
    <location>
        <begin position="185"/>
        <end position="405"/>
    </location>
</feature>
<feature type="domain" description="GPR180-like N-terminal" evidence="9">
    <location>
        <begin position="27"/>
        <end position="156"/>
    </location>
</feature>
<dbReference type="Proteomes" id="UP001249851">
    <property type="component" value="Unassembled WGS sequence"/>
</dbReference>
<evidence type="ECO:0000259" key="8">
    <source>
        <dbReference type="Pfam" id="PF10192"/>
    </source>
</evidence>
<feature type="transmembrane region" description="Helical" evidence="6">
    <location>
        <begin position="253"/>
        <end position="274"/>
    </location>
</feature>
<gene>
    <name evidence="10" type="ORF">P5673_001142</name>
</gene>
<feature type="transmembrane region" description="Helical" evidence="6">
    <location>
        <begin position="355"/>
        <end position="377"/>
    </location>
</feature>
<keyword evidence="5" id="KW-0325">Glycoprotein</keyword>